<dbReference type="Pfam" id="PF01219">
    <property type="entry name" value="DAGK_prokar"/>
    <property type="match status" value="1"/>
</dbReference>
<evidence type="ECO:0000256" key="6">
    <source>
        <dbReference type="ARBA" id="ARBA00022692"/>
    </source>
</evidence>
<dbReference type="InterPro" id="IPR000829">
    <property type="entry name" value="DAGK"/>
</dbReference>
<evidence type="ECO:0000256" key="10">
    <source>
        <dbReference type="ARBA" id="ARBA00022989"/>
    </source>
</evidence>
<keyword evidence="9" id="KW-0067">ATP-binding</keyword>
<keyword evidence="10 15" id="KW-1133">Transmembrane helix</keyword>
<evidence type="ECO:0000256" key="12">
    <source>
        <dbReference type="ARBA" id="ARBA00023136"/>
    </source>
</evidence>
<comment type="subcellular location">
    <subcellularLocation>
        <location evidence="1">Cell membrane</location>
        <topology evidence="1">Multi-pass membrane protein</topology>
    </subcellularLocation>
</comment>
<dbReference type="PANTHER" id="PTHR34299:SF1">
    <property type="entry name" value="DIACYLGLYCEROL KINASE"/>
    <property type="match status" value="1"/>
</dbReference>
<evidence type="ECO:0000256" key="8">
    <source>
        <dbReference type="ARBA" id="ARBA00022777"/>
    </source>
</evidence>
<evidence type="ECO:0000256" key="11">
    <source>
        <dbReference type="ARBA" id="ARBA00023098"/>
    </source>
</evidence>
<evidence type="ECO:0000256" key="14">
    <source>
        <dbReference type="ARBA" id="ARBA00023264"/>
    </source>
</evidence>
<dbReference type="GO" id="GO:0016301">
    <property type="term" value="F:kinase activity"/>
    <property type="evidence" value="ECO:0007669"/>
    <property type="project" value="UniProtKB-KW"/>
</dbReference>
<comment type="similarity">
    <text evidence="2">Belongs to the bacterial diacylglycerol kinase family.</text>
</comment>
<keyword evidence="3" id="KW-1003">Cell membrane</keyword>
<evidence type="ECO:0000256" key="15">
    <source>
        <dbReference type="SAM" id="Phobius"/>
    </source>
</evidence>
<evidence type="ECO:0000256" key="3">
    <source>
        <dbReference type="ARBA" id="ARBA00022475"/>
    </source>
</evidence>
<dbReference type="Gene3D" id="1.10.287.3610">
    <property type="match status" value="1"/>
</dbReference>
<feature type="transmembrane region" description="Helical" evidence="15">
    <location>
        <begin position="49"/>
        <end position="69"/>
    </location>
</feature>
<evidence type="ECO:0000313" key="16">
    <source>
        <dbReference type="EMBL" id="MEE1945945.1"/>
    </source>
</evidence>
<dbReference type="InterPro" id="IPR036945">
    <property type="entry name" value="DAGK_sf"/>
</dbReference>
<dbReference type="InterPro" id="IPR033717">
    <property type="entry name" value="UDPK"/>
</dbReference>
<keyword evidence="7" id="KW-0547">Nucleotide-binding</keyword>
<keyword evidence="12 15" id="KW-0472">Membrane</keyword>
<evidence type="ECO:0000256" key="5">
    <source>
        <dbReference type="ARBA" id="ARBA00022679"/>
    </source>
</evidence>
<comment type="caution">
    <text evidence="16">The sequence shown here is derived from an EMBL/GenBank/DDBJ whole genome shotgun (WGS) entry which is preliminary data.</text>
</comment>
<reference evidence="16 17" key="1">
    <citation type="submission" date="2024-01" db="EMBL/GenBank/DDBJ databases">
        <title>Pedobacter sp. nov., isolated from fresh soil.</title>
        <authorList>
            <person name="Le N.T.T."/>
        </authorList>
    </citation>
    <scope>NUCLEOTIDE SEQUENCE [LARGE SCALE GENOMIC DNA]</scope>
    <source>
        <strain evidence="16 17">KR3-3</strain>
    </source>
</reference>
<dbReference type="CDD" id="cd14265">
    <property type="entry name" value="UDPK_IM_like"/>
    <property type="match status" value="1"/>
</dbReference>
<feature type="transmembrane region" description="Helical" evidence="15">
    <location>
        <begin position="23"/>
        <end position="43"/>
    </location>
</feature>
<proteinExistence type="inferred from homology"/>
<dbReference type="EC" id="2.7.1.-" evidence="16"/>
<evidence type="ECO:0000256" key="9">
    <source>
        <dbReference type="ARBA" id="ARBA00022840"/>
    </source>
</evidence>
<keyword evidence="4" id="KW-0444">Lipid biosynthesis</keyword>
<evidence type="ECO:0000256" key="2">
    <source>
        <dbReference type="ARBA" id="ARBA00005967"/>
    </source>
</evidence>
<evidence type="ECO:0000256" key="7">
    <source>
        <dbReference type="ARBA" id="ARBA00022741"/>
    </source>
</evidence>
<gene>
    <name evidence="16" type="ORF">VRU48_12565</name>
</gene>
<protein>
    <submittedName>
        <fullName evidence="16">Diacylglycerol kinase family protein</fullName>
        <ecNumber evidence="16">2.7.1.-</ecNumber>
    </submittedName>
</protein>
<dbReference type="EMBL" id="JAZDQT010000002">
    <property type="protein sequence ID" value="MEE1945945.1"/>
    <property type="molecule type" value="Genomic_DNA"/>
</dbReference>
<evidence type="ECO:0000256" key="13">
    <source>
        <dbReference type="ARBA" id="ARBA00023209"/>
    </source>
</evidence>
<evidence type="ECO:0000313" key="17">
    <source>
        <dbReference type="Proteomes" id="UP001336835"/>
    </source>
</evidence>
<keyword evidence="14" id="KW-1208">Phospholipid metabolism</keyword>
<feature type="transmembrane region" description="Helical" evidence="15">
    <location>
        <begin position="90"/>
        <end position="111"/>
    </location>
</feature>
<dbReference type="Proteomes" id="UP001336835">
    <property type="component" value="Unassembled WGS sequence"/>
</dbReference>
<evidence type="ECO:0000256" key="4">
    <source>
        <dbReference type="ARBA" id="ARBA00022516"/>
    </source>
</evidence>
<keyword evidence="5 16" id="KW-0808">Transferase</keyword>
<sequence>MNKLLQSFGYAFKGLAYAFRSQLNFKLHCVAAVLVLALGWYVQLSVAEWLWISLAIALVLAAELFNTAIEVLVDLVSPNWNEQAGRVKDVAAGAVLLIALLALVVGLFIFVPKLS</sequence>
<keyword evidence="13" id="KW-0594">Phospholipid biosynthesis</keyword>
<keyword evidence="6 15" id="KW-0812">Transmembrane</keyword>
<accession>A0ABU7I8Z3</accession>
<name>A0ABU7I8Z3_9SPHI</name>
<keyword evidence="8 16" id="KW-0418">Kinase</keyword>
<organism evidence="16 17">
    <name type="scientific">Pedobacter albus</name>
    <dbReference type="NCBI Taxonomy" id="3113905"/>
    <lineage>
        <taxon>Bacteria</taxon>
        <taxon>Pseudomonadati</taxon>
        <taxon>Bacteroidota</taxon>
        <taxon>Sphingobacteriia</taxon>
        <taxon>Sphingobacteriales</taxon>
        <taxon>Sphingobacteriaceae</taxon>
        <taxon>Pedobacter</taxon>
    </lineage>
</organism>
<evidence type="ECO:0000256" key="1">
    <source>
        <dbReference type="ARBA" id="ARBA00004651"/>
    </source>
</evidence>
<keyword evidence="17" id="KW-1185">Reference proteome</keyword>
<dbReference type="PANTHER" id="PTHR34299">
    <property type="entry name" value="DIACYLGLYCEROL KINASE"/>
    <property type="match status" value="1"/>
</dbReference>
<dbReference type="RefSeq" id="WP_330108263.1">
    <property type="nucleotide sequence ID" value="NZ_JAZDQT010000002.1"/>
</dbReference>
<keyword evidence="11" id="KW-0443">Lipid metabolism</keyword>